<evidence type="ECO:0000313" key="3">
    <source>
        <dbReference type="EMBL" id="GAN11362.1"/>
    </source>
</evidence>
<evidence type="ECO:0000256" key="2">
    <source>
        <dbReference type="SAM" id="MobiDB-lite"/>
    </source>
</evidence>
<sequence>MLVGHANATADTAATATAAKSPASMTSQQRLPASAVTVPALDNNRPSLTHMQKQKQQHQPKPQPLLSFSESNLNLKNIKDIKNNITDQDDLKAILVSKPASSTPLLVQQQTHTQTAASTPAYNIATNNNTSRNLMDRMKERHRLEARRSLQPSPFMDNTQVRTNNLSSPSMPILFSATATANSPITATAPKDIRSLPKPLVQSHSFTAYSKPTTPPITTVVTVQRPQLQRPLVRSVSDLNDMYIMASRPIQTQSDISLHKRASPPPPLKPLRMSQSPSVTNVRNSYLQTGPVMSAAYEEEQDMLRTPINAVDPMRFQLNRSMSAYPSFPQQSLQQHQQQLELQQRQQIELQQQQHILQQQKQQQIQQQHIQQQIELQQQQLQDQQRMQQKKLQQLQIQQQQQQIFNQTLLETTAATNAAAAAAAASAAAAAAAPLKINQNRRDAPKTAIVRSESRLIDTKHSSKSNPASKCNPVPRPLYERSSSPLSSSSLGGGGGAGCPHGRSHQQQQQHYYSHCHCCPTSPTNNNNRTVVLHSSSNVPDTPPPESHHNTMFSKESTEQLSPVGDDDNPPEKKLTAIEETLIANSSTSTLTEGDDIVATSTSVTTTTTPQPNKSLPKIIRLPEKLKQELKSMQLRRSTYSVPDLTTFSPDDDHDDATEQQKDWSTIEMFNSGIMANGPMKDTTLTTAADMNPSQSSPELPMFDSVRHSESSFHLESESCCDGHHQHHSQQTHHHRHSHHHQHHKRHRCSKRHSSACCSSSPSRKHHHCSSSKHKTSLHKSFSTYSIDTPASVLTTSCSHQPGKRHHHHQANKHRSHRCHDSYHSSSRHTLALQDDEGEDVL</sequence>
<feature type="compositionally biased region" description="Basic residues" evidence="2">
    <location>
        <begin position="763"/>
        <end position="776"/>
    </location>
</feature>
<dbReference type="PANTHER" id="PTHR14312:SF1">
    <property type="entry name" value="BASIC-LEUCINE ZIPPER TRANSCRIPTION FACTOR A"/>
    <property type="match status" value="1"/>
</dbReference>
<feature type="region of interest" description="Disordered" evidence="2">
    <location>
        <begin position="796"/>
        <end position="842"/>
    </location>
</feature>
<evidence type="ECO:0000313" key="4">
    <source>
        <dbReference type="Proteomes" id="UP000053815"/>
    </source>
</evidence>
<feature type="region of interest" description="Disordered" evidence="2">
    <location>
        <begin position="717"/>
        <end position="776"/>
    </location>
</feature>
<dbReference type="OrthoDB" id="2289069at2759"/>
<feature type="region of interest" description="Disordered" evidence="2">
    <location>
        <begin position="443"/>
        <end position="506"/>
    </location>
</feature>
<dbReference type="STRING" id="91626.A0A0C9N5M3"/>
<feature type="region of interest" description="Disordered" evidence="2">
    <location>
        <begin position="535"/>
        <end position="570"/>
    </location>
</feature>
<dbReference type="AlphaFoldDB" id="A0A0C9N5M3"/>
<feature type="compositionally biased region" description="Low complexity" evidence="2">
    <location>
        <begin position="1"/>
        <end position="19"/>
    </location>
</feature>
<dbReference type="GO" id="GO:0043565">
    <property type="term" value="F:sequence-specific DNA binding"/>
    <property type="evidence" value="ECO:0007669"/>
    <property type="project" value="TreeGrafter"/>
</dbReference>
<accession>A0A0C9N5M3</accession>
<organism evidence="3">
    <name type="scientific">Mucor ambiguus</name>
    <dbReference type="NCBI Taxonomy" id="91626"/>
    <lineage>
        <taxon>Eukaryota</taxon>
        <taxon>Fungi</taxon>
        <taxon>Fungi incertae sedis</taxon>
        <taxon>Mucoromycota</taxon>
        <taxon>Mucoromycotina</taxon>
        <taxon>Mucoromycetes</taxon>
        <taxon>Mucorales</taxon>
        <taxon>Mucorineae</taxon>
        <taxon>Mucoraceae</taxon>
        <taxon>Mucor</taxon>
    </lineage>
</organism>
<keyword evidence="1" id="KW-0175">Coiled coil</keyword>
<feature type="coiled-coil region" evidence="1">
    <location>
        <begin position="333"/>
        <end position="398"/>
    </location>
</feature>
<feature type="compositionally biased region" description="Basic residues" evidence="2">
    <location>
        <begin position="802"/>
        <end position="818"/>
    </location>
</feature>
<dbReference type="PANTHER" id="PTHR14312">
    <property type="entry name" value="CREB/ATF BZIP TRANSCRIPTION FACTOR"/>
    <property type="match status" value="1"/>
</dbReference>
<feature type="compositionally biased region" description="Polar residues" evidence="2">
    <location>
        <begin position="550"/>
        <end position="561"/>
    </location>
</feature>
<feature type="compositionally biased region" description="Basic residues" evidence="2">
    <location>
        <begin position="725"/>
        <end position="754"/>
    </location>
</feature>
<dbReference type="GO" id="GO:0005634">
    <property type="term" value="C:nucleus"/>
    <property type="evidence" value="ECO:0007669"/>
    <property type="project" value="TreeGrafter"/>
</dbReference>
<name>A0A0C9N5M3_9FUNG</name>
<dbReference type="Proteomes" id="UP000053815">
    <property type="component" value="Unassembled WGS sequence"/>
</dbReference>
<protein>
    <submittedName>
        <fullName evidence="3">Uncharacterized protein</fullName>
    </submittedName>
</protein>
<keyword evidence="4" id="KW-1185">Reference proteome</keyword>
<evidence type="ECO:0000256" key="1">
    <source>
        <dbReference type="SAM" id="Coils"/>
    </source>
</evidence>
<feature type="compositionally biased region" description="Basic and acidic residues" evidence="2">
    <location>
        <begin position="452"/>
        <end position="461"/>
    </location>
</feature>
<feature type="compositionally biased region" description="Low complexity" evidence="2">
    <location>
        <begin position="481"/>
        <end position="490"/>
    </location>
</feature>
<feature type="region of interest" description="Disordered" evidence="2">
    <location>
        <begin position="1"/>
        <end position="65"/>
    </location>
</feature>
<proteinExistence type="predicted"/>
<reference evidence="3" key="1">
    <citation type="submission" date="2014-09" db="EMBL/GenBank/DDBJ databases">
        <title>Draft genome sequence of an oleaginous Mucoromycotina fungus Mucor ambiguus NBRC6742.</title>
        <authorList>
            <person name="Takeda I."/>
            <person name="Yamane N."/>
            <person name="Morita T."/>
            <person name="Tamano K."/>
            <person name="Machida M."/>
            <person name="Baker S."/>
            <person name="Koike H."/>
        </authorList>
    </citation>
    <scope>NUCLEOTIDE SEQUENCE</scope>
    <source>
        <strain evidence="3">NBRC 6742</strain>
    </source>
</reference>
<gene>
    <name evidence="3" type="ORF">MAM1_0561c10921</name>
</gene>
<dbReference type="EMBL" id="DF836850">
    <property type="protein sequence ID" value="GAN11362.1"/>
    <property type="molecule type" value="Genomic_DNA"/>
</dbReference>
<dbReference type="GO" id="GO:0010468">
    <property type="term" value="P:regulation of gene expression"/>
    <property type="evidence" value="ECO:0007669"/>
    <property type="project" value="TreeGrafter"/>
</dbReference>
<feature type="region of interest" description="Disordered" evidence="2">
    <location>
        <begin position="256"/>
        <end position="278"/>
    </location>
</feature>